<accession>A0ABS9XXM4</accession>
<proteinExistence type="predicted"/>
<feature type="transmembrane region" description="Helical" evidence="1">
    <location>
        <begin position="6"/>
        <end position="27"/>
    </location>
</feature>
<name>A0ABS9XXM4_9ACTN</name>
<keyword evidence="1" id="KW-0472">Membrane</keyword>
<dbReference type="Proteomes" id="UP001165270">
    <property type="component" value="Unassembled WGS sequence"/>
</dbReference>
<evidence type="ECO:0000313" key="2">
    <source>
        <dbReference type="EMBL" id="MCI3245622.1"/>
    </source>
</evidence>
<sequence length="184" mass="20730">MHLTPVEATLIGATVGALASFGGTWFIQRATLARERENRIWERRATVYEEALTSVNRGERFRAGVLATGDLPRVPEQRGREVEADLVLARLRIYGSPRVVDAHVRTVAAMTRWITHFAAWKEQAAHGTTPVRAQTDPLWAAVLQEAERASGVEQQFVSIVQAEIQAEEAVRPLRSRVPWRRRRS</sequence>
<reference evidence="2" key="1">
    <citation type="submission" date="2022-03" db="EMBL/GenBank/DDBJ databases">
        <title>Streptomyces 7R015 and 7R016 isolated from Barleria lupulina in Thailand.</title>
        <authorList>
            <person name="Kanchanasin P."/>
            <person name="Phongsopitanun W."/>
            <person name="Tanasupawat S."/>
        </authorList>
    </citation>
    <scope>NUCLEOTIDE SEQUENCE</scope>
    <source>
        <strain evidence="2">7R016</strain>
    </source>
</reference>
<evidence type="ECO:0000313" key="3">
    <source>
        <dbReference type="Proteomes" id="UP001165270"/>
    </source>
</evidence>
<keyword evidence="1" id="KW-1133">Transmembrane helix</keyword>
<keyword evidence="3" id="KW-1185">Reference proteome</keyword>
<organism evidence="2 3">
    <name type="scientific">Streptomyces spinosisporus</name>
    <dbReference type="NCBI Taxonomy" id="2927582"/>
    <lineage>
        <taxon>Bacteria</taxon>
        <taxon>Bacillati</taxon>
        <taxon>Actinomycetota</taxon>
        <taxon>Actinomycetes</taxon>
        <taxon>Kitasatosporales</taxon>
        <taxon>Streptomycetaceae</taxon>
        <taxon>Streptomyces</taxon>
    </lineage>
</organism>
<comment type="caution">
    <text evidence="2">The sequence shown here is derived from an EMBL/GenBank/DDBJ whole genome shotgun (WGS) entry which is preliminary data.</text>
</comment>
<evidence type="ECO:0000256" key="1">
    <source>
        <dbReference type="SAM" id="Phobius"/>
    </source>
</evidence>
<protein>
    <recommendedName>
        <fullName evidence="4">Secreted protein</fullName>
    </recommendedName>
</protein>
<dbReference type="RefSeq" id="WP_037780051.1">
    <property type="nucleotide sequence ID" value="NZ_JALDAX010000023.1"/>
</dbReference>
<keyword evidence="1" id="KW-0812">Transmembrane</keyword>
<gene>
    <name evidence="2" type="ORF">MQN93_38535</name>
</gene>
<evidence type="ECO:0008006" key="4">
    <source>
        <dbReference type="Google" id="ProtNLM"/>
    </source>
</evidence>
<dbReference type="EMBL" id="JALDAX010000023">
    <property type="protein sequence ID" value="MCI3245622.1"/>
    <property type="molecule type" value="Genomic_DNA"/>
</dbReference>